<evidence type="ECO:0000256" key="2">
    <source>
        <dbReference type="ARBA" id="ARBA00022801"/>
    </source>
</evidence>
<dbReference type="AlphaFoldDB" id="A0A1V8SYF7"/>
<dbReference type="InterPro" id="IPR000868">
    <property type="entry name" value="Isochorismatase-like_dom"/>
</dbReference>
<evidence type="ECO:0000256" key="3">
    <source>
        <dbReference type="SAM" id="MobiDB-lite"/>
    </source>
</evidence>
<dbReference type="InterPro" id="IPR050272">
    <property type="entry name" value="Isochorismatase-like_hydrls"/>
</dbReference>
<sequence length="360" mass="40378">MAPSATEIEHINRVILQEIDLNVEHDADDHVAFGGDDQWFYSDKTKQFDLSRGSEKKLVLNADDGIRNHRGILIDPASTMLIIIDMQNYFVHPSIRDHSEGIKTVEPLLRVLAKCREESVQVCWLNWGIDDQDLKVMPPAVTRGFNKAMAHERGGGWHVGLGKPLPDDQVPEAHRGERCLFKGTWNADIYEPFKEHMTEGDLRFDKARMSGLWSPELPMHKWLRASKMKTLLFAGVNTDQCLLGTLTDAYSWGWDCILLGDCAATMTGLGAKEVCDYNIATNMGFVTDSDIFCGAESVFKAKKASKDPEQLATPPESAEWRPVDGLEDEEMSDDEFVDCTPDEVDVELGGDVNKENKKMT</sequence>
<gene>
    <name evidence="5" type="ORF">B0A48_10723</name>
</gene>
<dbReference type="InParanoid" id="A0A1V8SYF7"/>
<name>A0A1V8SYF7_9PEZI</name>
<evidence type="ECO:0000313" key="5">
    <source>
        <dbReference type="EMBL" id="OQO04114.1"/>
    </source>
</evidence>
<comment type="similarity">
    <text evidence="1">Belongs to the isochorismatase family.</text>
</comment>
<dbReference type="STRING" id="1507870.A0A1V8SYF7"/>
<dbReference type="GO" id="GO:0016787">
    <property type="term" value="F:hydrolase activity"/>
    <property type="evidence" value="ECO:0007669"/>
    <property type="project" value="UniProtKB-KW"/>
</dbReference>
<evidence type="ECO:0000259" key="4">
    <source>
        <dbReference type="Pfam" id="PF00857"/>
    </source>
</evidence>
<dbReference type="Proteomes" id="UP000192596">
    <property type="component" value="Unassembled WGS sequence"/>
</dbReference>
<reference evidence="6" key="1">
    <citation type="submission" date="2017-03" db="EMBL/GenBank/DDBJ databases">
        <title>Genomes of endolithic fungi from Antarctica.</title>
        <authorList>
            <person name="Coleine C."/>
            <person name="Masonjones S."/>
            <person name="Stajich J.E."/>
        </authorList>
    </citation>
    <scope>NUCLEOTIDE SEQUENCE [LARGE SCALE GENOMIC DNA]</scope>
    <source>
        <strain evidence="6">CCFEE 5527</strain>
    </source>
</reference>
<keyword evidence="2" id="KW-0378">Hydrolase</keyword>
<dbReference type="InterPro" id="IPR036380">
    <property type="entry name" value="Isochorismatase-like_sf"/>
</dbReference>
<dbReference type="PANTHER" id="PTHR43540">
    <property type="entry name" value="PEROXYUREIDOACRYLATE/UREIDOACRYLATE AMIDOHYDROLASE-RELATED"/>
    <property type="match status" value="1"/>
</dbReference>
<feature type="region of interest" description="Disordered" evidence="3">
    <location>
        <begin position="304"/>
        <end position="333"/>
    </location>
</feature>
<dbReference type="Pfam" id="PF00857">
    <property type="entry name" value="Isochorismatase"/>
    <property type="match status" value="1"/>
</dbReference>
<keyword evidence="6" id="KW-1185">Reference proteome</keyword>
<evidence type="ECO:0000313" key="6">
    <source>
        <dbReference type="Proteomes" id="UP000192596"/>
    </source>
</evidence>
<protein>
    <recommendedName>
        <fullName evidence="4">Isochorismatase-like domain-containing protein</fullName>
    </recommendedName>
</protein>
<feature type="domain" description="Isochorismatase-like" evidence="4">
    <location>
        <begin position="79"/>
        <end position="270"/>
    </location>
</feature>
<evidence type="ECO:0000256" key="1">
    <source>
        <dbReference type="ARBA" id="ARBA00006336"/>
    </source>
</evidence>
<dbReference type="EMBL" id="NAJO01000022">
    <property type="protein sequence ID" value="OQO04114.1"/>
    <property type="molecule type" value="Genomic_DNA"/>
</dbReference>
<organism evidence="5 6">
    <name type="scientific">Cryoendolithus antarcticus</name>
    <dbReference type="NCBI Taxonomy" id="1507870"/>
    <lineage>
        <taxon>Eukaryota</taxon>
        <taxon>Fungi</taxon>
        <taxon>Dikarya</taxon>
        <taxon>Ascomycota</taxon>
        <taxon>Pezizomycotina</taxon>
        <taxon>Dothideomycetes</taxon>
        <taxon>Dothideomycetidae</taxon>
        <taxon>Cladosporiales</taxon>
        <taxon>Cladosporiaceae</taxon>
        <taxon>Cryoendolithus</taxon>
    </lineage>
</organism>
<dbReference type="Gene3D" id="3.40.50.850">
    <property type="entry name" value="Isochorismatase-like"/>
    <property type="match status" value="1"/>
</dbReference>
<proteinExistence type="inferred from homology"/>
<dbReference type="CDD" id="cd00431">
    <property type="entry name" value="cysteine_hydrolases"/>
    <property type="match status" value="1"/>
</dbReference>
<dbReference type="OrthoDB" id="167809at2759"/>
<accession>A0A1V8SYF7</accession>
<dbReference type="PANTHER" id="PTHR43540:SF9">
    <property type="entry name" value="FAMILY HYDROLASE, PUTATIVE (AFU_ORTHOLOGUE AFUA_2G08700)-RELATED"/>
    <property type="match status" value="1"/>
</dbReference>
<comment type="caution">
    <text evidence="5">The sequence shown here is derived from an EMBL/GenBank/DDBJ whole genome shotgun (WGS) entry which is preliminary data.</text>
</comment>
<dbReference type="SUPFAM" id="SSF52499">
    <property type="entry name" value="Isochorismatase-like hydrolases"/>
    <property type="match status" value="1"/>
</dbReference>